<evidence type="ECO:0000313" key="1">
    <source>
        <dbReference type="EMBL" id="QJX01350.1"/>
    </source>
</evidence>
<dbReference type="Proteomes" id="UP000503447">
    <property type="component" value="Plasmid pPL17-1"/>
</dbReference>
<dbReference type="AlphaFoldDB" id="A0A6M5Z4J4"/>
<evidence type="ECO:0000313" key="2">
    <source>
        <dbReference type="Proteomes" id="UP000503447"/>
    </source>
</evidence>
<geneLocation type="plasmid" evidence="2">
    <name>ppl17-1</name>
</geneLocation>
<proteinExistence type="predicted"/>
<keyword evidence="2" id="KW-1185">Reference proteome</keyword>
<name>A0A6M5Z4J4_9BACT</name>
<keyword evidence="1" id="KW-0614">Plasmid</keyword>
<dbReference type="KEGG" id="ftj:FTUN_8994"/>
<dbReference type="EMBL" id="CP053453">
    <property type="protein sequence ID" value="QJX01350.1"/>
    <property type="molecule type" value="Genomic_DNA"/>
</dbReference>
<reference evidence="1 2" key="1">
    <citation type="submission" date="2020-05" db="EMBL/GenBank/DDBJ databases">
        <title>Frigoriglobus tundricola gen. nov., sp. nov., a psychrotolerant cellulolytic planctomycete of the family Gemmataceae with two divergent copies of 16S rRNA gene.</title>
        <authorList>
            <person name="Kulichevskaya I.S."/>
            <person name="Ivanova A.A."/>
            <person name="Naumoff D.G."/>
            <person name="Beletsky A.V."/>
            <person name="Rijpstra W.I.C."/>
            <person name="Sinninghe Damste J.S."/>
            <person name="Mardanov A.V."/>
            <person name="Ravin N.V."/>
            <person name="Dedysh S.N."/>
        </authorList>
    </citation>
    <scope>NUCLEOTIDE SEQUENCE [LARGE SCALE GENOMIC DNA]</scope>
    <source>
        <strain evidence="1 2">PL17</strain>
        <plasmid evidence="2">ppl17-1</plasmid>
    </source>
</reference>
<protein>
    <submittedName>
        <fullName evidence="1">Uncharacterized protein</fullName>
    </submittedName>
</protein>
<organism evidence="1 2">
    <name type="scientific">Frigoriglobus tundricola</name>
    <dbReference type="NCBI Taxonomy" id="2774151"/>
    <lineage>
        <taxon>Bacteria</taxon>
        <taxon>Pseudomonadati</taxon>
        <taxon>Planctomycetota</taxon>
        <taxon>Planctomycetia</taxon>
        <taxon>Gemmatales</taxon>
        <taxon>Gemmataceae</taxon>
        <taxon>Frigoriglobus</taxon>
    </lineage>
</organism>
<sequence length="66" mass="7509">MDRLRGTFTSSMRAELTASRDEFLGNCPVCRRLLNFWLTGEWQCPRCGGPTPDVSDKLRAANTDMR</sequence>
<accession>A0A6M5Z4J4</accession>
<gene>
    <name evidence="1" type="ORF">FTUN_8994</name>
</gene>